<dbReference type="GO" id="GO:0006508">
    <property type="term" value="P:proteolysis"/>
    <property type="evidence" value="ECO:0007669"/>
    <property type="project" value="UniProtKB-KW"/>
</dbReference>
<dbReference type="CDD" id="cd04280">
    <property type="entry name" value="ZnMc_astacin_like"/>
    <property type="match status" value="1"/>
</dbReference>
<reference evidence="6" key="1">
    <citation type="submission" date="2022-03" db="EMBL/GenBank/DDBJ databases">
        <authorList>
            <person name="Martin C."/>
        </authorList>
    </citation>
    <scope>NUCLEOTIDE SEQUENCE</scope>
</reference>
<evidence type="ECO:0000313" key="6">
    <source>
        <dbReference type="EMBL" id="CAH1776818.1"/>
    </source>
</evidence>
<dbReference type="Gene3D" id="3.40.390.10">
    <property type="entry name" value="Collagenase (Catalytic Domain)"/>
    <property type="match status" value="1"/>
</dbReference>
<dbReference type="SMART" id="SM00235">
    <property type="entry name" value="ZnMc"/>
    <property type="match status" value="1"/>
</dbReference>
<dbReference type="EC" id="3.4.24.-" evidence="5"/>
<dbReference type="PRINTS" id="PR00480">
    <property type="entry name" value="ASTACIN"/>
</dbReference>
<comment type="function">
    <text evidence="1">Metalloprotease.</text>
</comment>
<sequence>MFALALVLVSLCSANALELESIDNIIDNELTLTDDGDEIIELDIVVPKDARPKRNTVPERKWPLGEIPYEFDPAFQGDRALVERAMQTWNQVTCVRFRPATASDVAKLKVVTPSNEGDCSTAVGTYGGTQNLNLGARCQQMHVVLHELGHTVGLQHEHQHPDRDMCVTVNLQNIQETGQQWYRKFTRQEVDTQNVEYNPLSIMHYGNTFFWNGNGATMKANDPTIHYQMGKVKELAATDIKKVNILYQCPGHQKPAMNPIPSCSVPKTTWKQPDRSCKDSAEEKQCRIWYELGNCVDPEQSGITKKICASHCSACGGSAVGPGPVTSGPWTPGPPTQGPGGSSEECNKCRQYEQMNLCTNPQFKSTMDICGQHCGSCGGGPGTGGSGTGGSGGTGGTGGTSEECNKCKQYEQMNLCSNPTFKTTMDICGQQCGSCGGGSGTGGGRPGTGGPGTGGSGGTGGTGGTTEECNKCKQYEQMNLCSNPTFKTTMDICGQQCGSCGGGSGTGGGRPGTGGPGTGGSGGTGGTGGTTEECNKCKQYEQMNLCSNPTFKTTMEICGQQCGSCGGATGGSGIGGGRPGSGGSGNGGTSEECTKCKQYEDMNLCSNPTFQTTMQICNQQCGSCGRGGSGGIGTGGSGTGGGWPGSGGSGTSGTSEECKKCKQYEDMNLCSNPTFQTTMQICSQQCGSCGRGGSGSIGTGGSGTGGGWPGNGSGAGGGWPGSGSGTGGGWPGSGSGTGGGFPGSGTGGGWPGSGSGTGGGWPGSGSGTGGGFPGSGSGTGGGWPGSGSGTGGGWPGSGGNWQGKRK</sequence>
<dbReference type="AlphaFoldDB" id="A0A8J1TGV3"/>
<evidence type="ECO:0000256" key="1">
    <source>
        <dbReference type="ARBA" id="ARBA00002657"/>
    </source>
</evidence>
<dbReference type="SMART" id="SM00254">
    <property type="entry name" value="ShKT"/>
    <property type="match status" value="5"/>
</dbReference>
<dbReference type="OrthoDB" id="291007at2759"/>
<dbReference type="InterPro" id="IPR003582">
    <property type="entry name" value="ShKT_dom"/>
</dbReference>
<dbReference type="InterPro" id="IPR024079">
    <property type="entry name" value="MetalloPept_cat_dom_sf"/>
</dbReference>
<keyword evidence="5" id="KW-0732">Signal</keyword>
<dbReference type="GO" id="GO:0008270">
    <property type="term" value="F:zinc ion binding"/>
    <property type="evidence" value="ECO:0007669"/>
    <property type="project" value="UniProtKB-UniRule"/>
</dbReference>
<evidence type="ECO:0000256" key="2">
    <source>
        <dbReference type="ARBA" id="ARBA00022670"/>
    </source>
</evidence>
<feature type="active site" evidence="4">
    <location>
        <position position="147"/>
    </location>
</feature>
<dbReference type="InterPro" id="IPR006026">
    <property type="entry name" value="Peptidase_Metallo"/>
</dbReference>
<evidence type="ECO:0000256" key="4">
    <source>
        <dbReference type="PROSITE-ProRule" id="PRU01211"/>
    </source>
</evidence>
<keyword evidence="3 4" id="KW-0378">Hydrolase</keyword>
<keyword evidence="4 5" id="KW-0479">Metal-binding</keyword>
<feature type="chain" id="PRO_5042621050" description="Metalloendopeptidase" evidence="5">
    <location>
        <begin position="17"/>
        <end position="806"/>
    </location>
</feature>
<dbReference type="InterPro" id="IPR034035">
    <property type="entry name" value="Astacin-like_dom"/>
</dbReference>
<dbReference type="EMBL" id="CAIIXF020000002">
    <property type="protein sequence ID" value="CAH1776818.1"/>
    <property type="molecule type" value="Genomic_DNA"/>
</dbReference>
<keyword evidence="7" id="KW-1185">Reference proteome</keyword>
<accession>A0A8J1TGV3</accession>
<name>A0A8J1TGV3_OWEFU</name>
<comment type="cofactor">
    <cofactor evidence="4 5">
        <name>Zn(2+)</name>
        <dbReference type="ChEBI" id="CHEBI:29105"/>
    </cofactor>
    <text evidence="4 5">Binds 1 zinc ion per subunit.</text>
</comment>
<keyword evidence="4 5" id="KW-0482">Metalloprotease</keyword>
<protein>
    <recommendedName>
        <fullName evidence="5">Metalloendopeptidase</fullName>
        <ecNumber evidence="5">3.4.24.-</ecNumber>
    </recommendedName>
</protein>
<feature type="disulfide bond" evidence="4">
    <location>
        <begin position="94"/>
        <end position="249"/>
    </location>
</feature>
<dbReference type="PANTHER" id="PTHR10127:SF850">
    <property type="entry name" value="METALLOENDOPEPTIDASE"/>
    <property type="match status" value="1"/>
</dbReference>
<comment type="caution">
    <text evidence="4">Lacks conserved residue(s) required for the propagation of feature annotation.</text>
</comment>
<dbReference type="Proteomes" id="UP000749559">
    <property type="component" value="Unassembled WGS sequence"/>
</dbReference>
<comment type="caution">
    <text evidence="6">The sequence shown here is derived from an EMBL/GenBank/DDBJ whole genome shotgun (WGS) entry which is preliminary data.</text>
</comment>
<feature type="binding site" evidence="4">
    <location>
        <position position="156"/>
    </location>
    <ligand>
        <name>Zn(2+)</name>
        <dbReference type="ChEBI" id="CHEBI:29105"/>
        <note>catalytic</note>
    </ligand>
</feature>
<evidence type="ECO:0000313" key="7">
    <source>
        <dbReference type="Proteomes" id="UP000749559"/>
    </source>
</evidence>
<dbReference type="PANTHER" id="PTHR10127">
    <property type="entry name" value="DISCOIDIN, CUB, EGF, LAMININ , AND ZINC METALLOPROTEASE DOMAIN CONTAINING"/>
    <property type="match status" value="1"/>
</dbReference>
<keyword evidence="4 5" id="KW-0862">Zinc</keyword>
<proteinExistence type="predicted"/>
<evidence type="ECO:0000256" key="5">
    <source>
        <dbReference type="RuleBase" id="RU361183"/>
    </source>
</evidence>
<gene>
    <name evidence="6" type="ORF">OFUS_LOCUS3954</name>
</gene>
<feature type="binding site" evidence="4">
    <location>
        <position position="146"/>
    </location>
    <ligand>
        <name>Zn(2+)</name>
        <dbReference type="ChEBI" id="CHEBI:29105"/>
        <note>catalytic</note>
    </ligand>
</feature>
<organism evidence="6 7">
    <name type="scientific">Owenia fusiformis</name>
    <name type="common">Polychaete worm</name>
    <dbReference type="NCBI Taxonomy" id="6347"/>
    <lineage>
        <taxon>Eukaryota</taxon>
        <taxon>Metazoa</taxon>
        <taxon>Spiralia</taxon>
        <taxon>Lophotrochozoa</taxon>
        <taxon>Annelida</taxon>
        <taxon>Polychaeta</taxon>
        <taxon>Sedentaria</taxon>
        <taxon>Canalipalpata</taxon>
        <taxon>Sabellida</taxon>
        <taxon>Oweniida</taxon>
        <taxon>Oweniidae</taxon>
        <taxon>Owenia</taxon>
    </lineage>
</organism>
<dbReference type="Pfam" id="PF01400">
    <property type="entry name" value="Astacin"/>
    <property type="match status" value="1"/>
</dbReference>
<dbReference type="GO" id="GO:0004222">
    <property type="term" value="F:metalloendopeptidase activity"/>
    <property type="evidence" value="ECO:0007669"/>
    <property type="project" value="UniProtKB-UniRule"/>
</dbReference>
<dbReference type="PROSITE" id="PS51864">
    <property type="entry name" value="ASTACIN"/>
    <property type="match status" value="1"/>
</dbReference>
<evidence type="ECO:0000256" key="3">
    <source>
        <dbReference type="ARBA" id="ARBA00022801"/>
    </source>
</evidence>
<keyword evidence="4" id="KW-1015">Disulfide bond</keyword>
<dbReference type="InterPro" id="IPR001506">
    <property type="entry name" value="Peptidase_M12A"/>
</dbReference>
<feature type="binding site" evidence="4">
    <location>
        <position position="150"/>
    </location>
    <ligand>
        <name>Zn(2+)</name>
        <dbReference type="ChEBI" id="CHEBI:29105"/>
        <note>catalytic</note>
    </ligand>
</feature>
<feature type="signal peptide" evidence="5">
    <location>
        <begin position="1"/>
        <end position="16"/>
    </location>
</feature>
<keyword evidence="2 4" id="KW-0645">Protease</keyword>
<dbReference type="SUPFAM" id="SSF55486">
    <property type="entry name" value="Metalloproteases ('zincins'), catalytic domain"/>
    <property type="match status" value="1"/>
</dbReference>